<dbReference type="Gene3D" id="1.10.287.3240">
    <property type="match status" value="1"/>
</dbReference>
<evidence type="ECO:0000313" key="5">
    <source>
        <dbReference type="Proteomes" id="UP000559404"/>
    </source>
</evidence>
<comment type="caution">
    <text evidence="4">The sequence shown here is derived from an EMBL/GenBank/DDBJ whole genome shotgun (WGS) entry which is preliminary data.</text>
</comment>
<proteinExistence type="inferred from homology"/>
<gene>
    <name evidence="4" type="ORF">H1W37_00305</name>
</gene>
<reference evidence="4 5" key="2">
    <citation type="submission" date="2020-08" db="EMBL/GenBank/DDBJ databases">
        <title>Stappia taiwanensis sp. nov., isolated from a coastal thermal spring.</title>
        <authorList>
            <person name="Kampfer P."/>
        </authorList>
    </citation>
    <scope>NUCLEOTIDE SEQUENCE [LARGE SCALE GENOMIC DNA]</scope>
    <source>
        <strain evidence="4 5">DSM 23284</strain>
    </source>
</reference>
<dbReference type="Proteomes" id="UP000559404">
    <property type="component" value="Unassembled WGS sequence"/>
</dbReference>
<dbReference type="InterPro" id="IPR002699">
    <property type="entry name" value="V_ATPase_D"/>
</dbReference>
<comment type="similarity">
    <text evidence="1">Belongs to the V-ATPase D subunit family.</text>
</comment>
<evidence type="ECO:0000256" key="2">
    <source>
        <dbReference type="ARBA" id="ARBA00022448"/>
    </source>
</evidence>
<accession>A0A838XSS9</accession>
<dbReference type="RefSeq" id="WP_181758275.1">
    <property type="nucleotide sequence ID" value="NZ_BMCR01000001.1"/>
</dbReference>
<evidence type="ECO:0000256" key="3">
    <source>
        <dbReference type="ARBA" id="ARBA00023065"/>
    </source>
</evidence>
<protein>
    <submittedName>
        <fullName evidence="4">V-type ATP synthase subunit D</fullName>
    </submittedName>
</protein>
<sequence length="207" mass="23187">MSRVALNKSSLAREIGHLAEYRRFLPSLELKRLQIVSERARAKTEAARLDEDVKTLVAKTGAALPMLANEDVPLDGLVTLEHVEVSARNLSGTLLPVLGEVRISVRDYPRLGRPHWVDAVVTALRELIRLQLERDIAHARLETLIEAERVISRRVNLFEKVLIPRAEDNIRRICMALADADREAVIRAKLAKRKTAARAAGARMAEL</sequence>
<evidence type="ECO:0000313" key="4">
    <source>
        <dbReference type="EMBL" id="MBA4610073.1"/>
    </source>
</evidence>
<dbReference type="AlphaFoldDB" id="A0A838XSS9"/>
<organism evidence="4 5">
    <name type="scientific">Stappia taiwanensis</name>
    <dbReference type="NCBI Taxonomy" id="992267"/>
    <lineage>
        <taxon>Bacteria</taxon>
        <taxon>Pseudomonadati</taxon>
        <taxon>Pseudomonadota</taxon>
        <taxon>Alphaproteobacteria</taxon>
        <taxon>Hyphomicrobiales</taxon>
        <taxon>Stappiaceae</taxon>
        <taxon>Stappia</taxon>
    </lineage>
</organism>
<evidence type="ECO:0000256" key="1">
    <source>
        <dbReference type="ARBA" id="ARBA00005850"/>
    </source>
</evidence>
<name>A0A838XSS9_9HYPH</name>
<keyword evidence="3" id="KW-0406">Ion transport</keyword>
<dbReference type="NCBIfam" id="TIGR00309">
    <property type="entry name" value="V_ATPase_subD"/>
    <property type="match status" value="1"/>
</dbReference>
<keyword evidence="2" id="KW-0813">Transport</keyword>
<dbReference type="Pfam" id="PF01813">
    <property type="entry name" value="ATP-synt_D"/>
    <property type="match status" value="1"/>
</dbReference>
<dbReference type="GO" id="GO:0046961">
    <property type="term" value="F:proton-transporting ATPase activity, rotational mechanism"/>
    <property type="evidence" value="ECO:0007669"/>
    <property type="project" value="InterPro"/>
</dbReference>
<dbReference type="EMBL" id="JACEON010000001">
    <property type="protein sequence ID" value="MBA4610073.1"/>
    <property type="molecule type" value="Genomic_DNA"/>
</dbReference>
<reference evidence="4 5" key="1">
    <citation type="submission" date="2020-07" db="EMBL/GenBank/DDBJ databases">
        <authorList>
            <person name="Li M."/>
        </authorList>
    </citation>
    <scope>NUCLEOTIDE SEQUENCE [LARGE SCALE GENOMIC DNA]</scope>
    <source>
        <strain evidence="4 5">DSM 23284</strain>
    </source>
</reference>
<keyword evidence="5" id="KW-1185">Reference proteome</keyword>